<dbReference type="Pfam" id="PF02826">
    <property type="entry name" value="2-Hacid_dh_C"/>
    <property type="match status" value="1"/>
</dbReference>
<sequence>MYNILVLIPMDEEKKKLLEEKSKGCKIVYSNENEVTKEEVQNANIVIGSPKVDMVKGSPNLKWMQLNTAGADQYIKEGILSEEVILTNSTGAYGLAVSEHMLAMLLELLKKLHIYRDNQNKRLWKSEGRVRSIRGSKVLIVGLGDIGCNFGEMIKALGGYTIGVKRRESAKPSYIDELYLNDKLDELLPQADIVALCLPSTKDTQKLFDAQRIEKMKTGSILLNMGRGTSVDTDALCDAVESGHLYGAGLDVVDPEPLPSDHRIWGLENVVITPHISGWYNLAETYERIFGISLDNLERFLKDEELFNVIDFNTGYVK</sequence>
<evidence type="ECO:0000313" key="8">
    <source>
        <dbReference type="Proteomes" id="UP000031189"/>
    </source>
</evidence>
<dbReference type="AlphaFoldDB" id="A0A0B3WMV7"/>
<dbReference type="SUPFAM" id="SSF51735">
    <property type="entry name" value="NAD(P)-binding Rossmann-fold domains"/>
    <property type="match status" value="1"/>
</dbReference>
<evidence type="ECO:0000259" key="6">
    <source>
        <dbReference type="Pfam" id="PF02826"/>
    </source>
</evidence>
<gene>
    <name evidence="7" type="ORF">QX51_16945</name>
</gene>
<proteinExistence type="inferred from homology"/>
<reference evidence="7 8" key="1">
    <citation type="submission" date="2014-12" db="EMBL/GenBank/DDBJ databases">
        <title>Draft genome sequence of Terrisporobacter sp. 08-306576, isolated from the blood culture of a bacteremia patient.</title>
        <authorList>
            <person name="Lund L.C."/>
            <person name="Sydenham T.V."/>
            <person name="Hogh S.V."/>
            <person name="Skov M.N."/>
            <person name="Kemp M."/>
            <person name="Justesen U.S."/>
        </authorList>
    </citation>
    <scope>NUCLEOTIDE SEQUENCE [LARGE SCALE GENOMIC DNA]</scope>
    <source>
        <strain evidence="7 8">08-306576</strain>
    </source>
</reference>
<evidence type="ECO:0000313" key="7">
    <source>
        <dbReference type="EMBL" id="KHS55875.1"/>
    </source>
</evidence>
<comment type="caution">
    <text evidence="7">The sequence shown here is derived from an EMBL/GenBank/DDBJ whole genome shotgun (WGS) entry which is preliminary data.</text>
</comment>
<dbReference type="InterPro" id="IPR006140">
    <property type="entry name" value="D-isomer_DH_NAD-bd"/>
</dbReference>
<comment type="similarity">
    <text evidence="1 4">Belongs to the D-isomer specific 2-hydroxyacid dehydrogenase family.</text>
</comment>
<dbReference type="Gene3D" id="3.40.50.720">
    <property type="entry name" value="NAD(P)-binding Rossmann-like Domain"/>
    <property type="match status" value="2"/>
</dbReference>
<feature type="domain" description="D-isomer specific 2-hydroxyacid dehydrogenase catalytic" evidence="5">
    <location>
        <begin position="5"/>
        <end position="310"/>
    </location>
</feature>
<keyword evidence="3" id="KW-0520">NAD</keyword>
<feature type="domain" description="D-isomer specific 2-hydroxyacid dehydrogenase NAD-binding" evidence="6">
    <location>
        <begin position="102"/>
        <end position="277"/>
    </location>
</feature>
<name>A0A0B3WMV7_9FIRM</name>
<dbReference type="CDD" id="cd05300">
    <property type="entry name" value="2-Hacid_dh_1"/>
    <property type="match status" value="1"/>
</dbReference>
<keyword evidence="8" id="KW-1185">Reference proteome</keyword>
<dbReference type="PANTHER" id="PTHR43333">
    <property type="entry name" value="2-HACID_DH_C DOMAIN-CONTAINING PROTEIN"/>
    <property type="match status" value="1"/>
</dbReference>
<evidence type="ECO:0000256" key="1">
    <source>
        <dbReference type="ARBA" id="ARBA00005854"/>
    </source>
</evidence>
<dbReference type="SUPFAM" id="SSF52283">
    <property type="entry name" value="Formate/glycerate dehydrogenase catalytic domain-like"/>
    <property type="match status" value="1"/>
</dbReference>
<dbReference type="Pfam" id="PF00389">
    <property type="entry name" value="2-Hacid_dh"/>
    <property type="match status" value="1"/>
</dbReference>
<dbReference type="GO" id="GO:0051287">
    <property type="term" value="F:NAD binding"/>
    <property type="evidence" value="ECO:0007669"/>
    <property type="project" value="InterPro"/>
</dbReference>
<dbReference type="PANTHER" id="PTHR43333:SF1">
    <property type="entry name" value="D-ISOMER SPECIFIC 2-HYDROXYACID DEHYDROGENASE NAD-BINDING DOMAIN-CONTAINING PROTEIN"/>
    <property type="match status" value="1"/>
</dbReference>
<dbReference type="Proteomes" id="UP000031189">
    <property type="component" value="Unassembled WGS sequence"/>
</dbReference>
<evidence type="ECO:0000256" key="3">
    <source>
        <dbReference type="ARBA" id="ARBA00023027"/>
    </source>
</evidence>
<evidence type="ECO:0000256" key="4">
    <source>
        <dbReference type="RuleBase" id="RU003719"/>
    </source>
</evidence>
<evidence type="ECO:0000256" key="2">
    <source>
        <dbReference type="ARBA" id="ARBA00023002"/>
    </source>
</evidence>
<dbReference type="OrthoDB" id="9805416at2"/>
<protein>
    <submittedName>
        <fullName evidence="7">Dehydrogenase</fullName>
    </submittedName>
</protein>
<dbReference type="EMBL" id="JWHR01000135">
    <property type="protein sequence ID" value="KHS55875.1"/>
    <property type="molecule type" value="Genomic_DNA"/>
</dbReference>
<dbReference type="InterPro" id="IPR006139">
    <property type="entry name" value="D-isomer_2_OHA_DH_cat_dom"/>
</dbReference>
<dbReference type="RefSeq" id="WP_039681085.1">
    <property type="nucleotide sequence ID" value="NZ_JWHR01000135.1"/>
</dbReference>
<accession>A0A0B3WMV7</accession>
<evidence type="ECO:0000259" key="5">
    <source>
        <dbReference type="Pfam" id="PF00389"/>
    </source>
</evidence>
<keyword evidence="2 4" id="KW-0560">Oxidoreductase</keyword>
<dbReference type="STRING" id="1577792.QX51_16945"/>
<dbReference type="GO" id="GO:0016616">
    <property type="term" value="F:oxidoreductase activity, acting on the CH-OH group of donors, NAD or NADP as acceptor"/>
    <property type="evidence" value="ECO:0007669"/>
    <property type="project" value="InterPro"/>
</dbReference>
<organism evidence="7 8">
    <name type="scientific">Terrisporobacter othiniensis</name>
    <dbReference type="NCBI Taxonomy" id="1577792"/>
    <lineage>
        <taxon>Bacteria</taxon>
        <taxon>Bacillati</taxon>
        <taxon>Bacillota</taxon>
        <taxon>Clostridia</taxon>
        <taxon>Peptostreptococcales</taxon>
        <taxon>Peptostreptococcaceae</taxon>
        <taxon>Terrisporobacter</taxon>
    </lineage>
</organism>
<dbReference type="InterPro" id="IPR036291">
    <property type="entry name" value="NAD(P)-bd_dom_sf"/>
</dbReference>